<dbReference type="GO" id="GO:0003700">
    <property type="term" value="F:DNA-binding transcription factor activity"/>
    <property type="evidence" value="ECO:0007669"/>
    <property type="project" value="TreeGrafter"/>
</dbReference>
<dbReference type="Gene3D" id="3.40.50.2300">
    <property type="match status" value="2"/>
</dbReference>
<evidence type="ECO:0000256" key="3">
    <source>
        <dbReference type="ARBA" id="ARBA00023163"/>
    </source>
</evidence>
<dbReference type="Gene3D" id="1.10.260.40">
    <property type="entry name" value="lambda repressor-like DNA-binding domains"/>
    <property type="match status" value="1"/>
</dbReference>
<sequence length="344" mass="37419">MATMADVARRAGVSAKTVSNVLSGYPYIRESTRERVLTAIDELGYELNVTARILRSGRSGVIGLAVPELGQPYFGELADEVLAAARRHDLQVLIEPTGFTRDGELEALREPRRRLVDGLVFSPAALDQGDAHVLENLGYPLVLLGEQIFSSRVDHVTMHNVEGARAATDLLLDVGRRRIALVGMLHAPTAGSARLRFQGYREALEARGLSVDERLLGWADDGWHRANGARAMAAVLDGVGQVDGVVALNDALAIGAMYELQVRGLSIPRDVAVVGFDDIEDARYSVPALTTIDPGRREIAEVAVDLLRRRLDERTGPGEPTRPPVLHVADLRLIERESTPPRVP</sequence>
<dbReference type="Proteomes" id="UP000632740">
    <property type="component" value="Unassembled WGS sequence"/>
</dbReference>
<dbReference type="InterPro" id="IPR010982">
    <property type="entry name" value="Lambda_DNA-bd_dom_sf"/>
</dbReference>
<evidence type="ECO:0000313" key="6">
    <source>
        <dbReference type="Proteomes" id="UP000632740"/>
    </source>
</evidence>
<dbReference type="InterPro" id="IPR046335">
    <property type="entry name" value="LacI/GalR-like_sensor"/>
</dbReference>
<accession>A0A919P6E0</accession>
<gene>
    <name evidence="5" type="ORF">Cch01nite_37060</name>
</gene>
<keyword evidence="1" id="KW-0805">Transcription regulation</keyword>
<evidence type="ECO:0000259" key="4">
    <source>
        <dbReference type="PROSITE" id="PS50932"/>
    </source>
</evidence>
<evidence type="ECO:0000256" key="2">
    <source>
        <dbReference type="ARBA" id="ARBA00023125"/>
    </source>
</evidence>
<name>A0A919P6E0_9CELL</name>
<dbReference type="SUPFAM" id="SSF47413">
    <property type="entry name" value="lambda repressor-like DNA-binding domains"/>
    <property type="match status" value="1"/>
</dbReference>
<dbReference type="GO" id="GO:0000976">
    <property type="term" value="F:transcription cis-regulatory region binding"/>
    <property type="evidence" value="ECO:0007669"/>
    <property type="project" value="TreeGrafter"/>
</dbReference>
<dbReference type="AlphaFoldDB" id="A0A919P6E0"/>
<keyword evidence="2" id="KW-0238">DNA-binding</keyword>
<feature type="domain" description="HTH lacI-type" evidence="4">
    <location>
        <begin position="2"/>
        <end position="56"/>
    </location>
</feature>
<protein>
    <submittedName>
        <fullName evidence="5">LacI family transcriptional regulator</fullName>
    </submittedName>
</protein>
<dbReference type="Pfam" id="PF13377">
    <property type="entry name" value="Peripla_BP_3"/>
    <property type="match status" value="1"/>
</dbReference>
<keyword evidence="3" id="KW-0804">Transcription</keyword>
<dbReference type="EMBL" id="BONK01000014">
    <property type="protein sequence ID" value="GIG22982.1"/>
    <property type="molecule type" value="Genomic_DNA"/>
</dbReference>
<dbReference type="Pfam" id="PF00356">
    <property type="entry name" value="LacI"/>
    <property type="match status" value="1"/>
</dbReference>
<evidence type="ECO:0000256" key="1">
    <source>
        <dbReference type="ARBA" id="ARBA00023015"/>
    </source>
</evidence>
<organism evidence="5 6">
    <name type="scientific">Cellulomonas chitinilytica</name>
    <dbReference type="NCBI Taxonomy" id="398759"/>
    <lineage>
        <taxon>Bacteria</taxon>
        <taxon>Bacillati</taxon>
        <taxon>Actinomycetota</taxon>
        <taxon>Actinomycetes</taxon>
        <taxon>Micrococcales</taxon>
        <taxon>Cellulomonadaceae</taxon>
        <taxon>Cellulomonas</taxon>
    </lineage>
</organism>
<dbReference type="SUPFAM" id="SSF53822">
    <property type="entry name" value="Periplasmic binding protein-like I"/>
    <property type="match status" value="1"/>
</dbReference>
<comment type="caution">
    <text evidence="5">The sequence shown here is derived from an EMBL/GenBank/DDBJ whole genome shotgun (WGS) entry which is preliminary data.</text>
</comment>
<dbReference type="CDD" id="cd01392">
    <property type="entry name" value="HTH_LacI"/>
    <property type="match status" value="1"/>
</dbReference>
<dbReference type="PANTHER" id="PTHR30146:SF109">
    <property type="entry name" value="HTH-TYPE TRANSCRIPTIONAL REGULATOR GALS"/>
    <property type="match status" value="1"/>
</dbReference>
<dbReference type="SMART" id="SM00354">
    <property type="entry name" value="HTH_LACI"/>
    <property type="match status" value="1"/>
</dbReference>
<proteinExistence type="predicted"/>
<reference evidence="5" key="1">
    <citation type="submission" date="2021-01" db="EMBL/GenBank/DDBJ databases">
        <title>Whole genome shotgun sequence of Cellulomonas chitinilytica NBRC 110799.</title>
        <authorList>
            <person name="Komaki H."/>
            <person name="Tamura T."/>
        </authorList>
    </citation>
    <scope>NUCLEOTIDE SEQUENCE</scope>
    <source>
        <strain evidence="5">NBRC 110799</strain>
    </source>
</reference>
<keyword evidence="6" id="KW-1185">Reference proteome</keyword>
<dbReference type="CDD" id="cd06267">
    <property type="entry name" value="PBP1_LacI_sugar_binding-like"/>
    <property type="match status" value="1"/>
</dbReference>
<dbReference type="PANTHER" id="PTHR30146">
    <property type="entry name" value="LACI-RELATED TRANSCRIPTIONAL REPRESSOR"/>
    <property type="match status" value="1"/>
</dbReference>
<dbReference type="InterPro" id="IPR000843">
    <property type="entry name" value="HTH_LacI"/>
</dbReference>
<evidence type="ECO:0000313" key="5">
    <source>
        <dbReference type="EMBL" id="GIG22982.1"/>
    </source>
</evidence>
<dbReference type="InterPro" id="IPR028082">
    <property type="entry name" value="Peripla_BP_I"/>
</dbReference>
<dbReference type="PROSITE" id="PS50932">
    <property type="entry name" value="HTH_LACI_2"/>
    <property type="match status" value="1"/>
</dbReference>
<dbReference type="PROSITE" id="PS00356">
    <property type="entry name" value="HTH_LACI_1"/>
    <property type="match status" value="1"/>
</dbReference>